<evidence type="ECO:0000256" key="4">
    <source>
        <dbReference type="ARBA" id="ARBA00022475"/>
    </source>
</evidence>
<evidence type="ECO:0000256" key="8">
    <source>
        <dbReference type="ARBA" id="ARBA00022958"/>
    </source>
</evidence>
<keyword evidence="5 12" id="KW-0997">Cell inner membrane</keyword>
<feature type="transmembrane region" description="Helical" evidence="14">
    <location>
        <begin position="274"/>
        <end position="294"/>
    </location>
</feature>
<comment type="caution">
    <text evidence="15">The sequence shown here is derived from an EMBL/GenBank/DDBJ whole genome shotgun (WGS) entry which is preliminary data.</text>
</comment>
<feature type="transmembrane region" description="Helical" evidence="14">
    <location>
        <begin position="69"/>
        <end position="90"/>
    </location>
</feature>
<comment type="function">
    <text evidence="12">Low-affinity potassium transport system. Interacts with Trk system potassium uptake protein TrkA.</text>
</comment>
<keyword evidence="8 12" id="KW-0630">Potassium</keyword>
<keyword evidence="3 12" id="KW-0813">Transport</keyword>
<feature type="transmembrane region" description="Helical" evidence="14">
    <location>
        <begin position="241"/>
        <end position="262"/>
    </location>
</feature>
<evidence type="ECO:0000256" key="3">
    <source>
        <dbReference type="ARBA" id="ARBA00022448"/>
    </source>
</evidence>
<feature type="binding site" evidence="13">
    <location>
        <position position="111"/>
    </location>
    <ligand>
        <name>K(+)</name>
        <dbReference type="ChEBI" id="CHEBI:29103"/>
    </ligand>
</feature>
<feature type="binding site" evidence="13">
    <location>
        <position position="221"/>
    </location>
    <ligand>
        <name>K(+)</name>
        <dbReference type="ChEBI" id="CHEBI:29103"/>
    </ligand>
</feature>
<feature type="transmembrane region" description="Helical" evidence="14">
    <location>
        <begin position="136"/>
        <end position="161"/>
    </location>
</feature>
<feature type="transmembrane region" description="Helical" evidence="14">
    <location>
        <begin position="397"/>
        <end position="417"/>
    </location>
</feature>
<comment type="subcellular location">
    <subcellularLocation>
        <location evidence="1 12">Cell inner membrane</location>
        <topology evidence="1 12">Multi-pass membrane protein</topology>
    </subcellularLocation>
</comment>
<evidence type="ECO:0000256" key="6">
    <source>
        <dbReference type="ARBA" id="ARBA00022538"/>
    </source>
</evidence>
<feature type="binding site" evidence="13">
    <location>
        <position position="437"/>
    </location>
    <ligand>
        <name>K(+)</name>
        <dbReference type="ChEBI" id="CHEBI:29103"/>
    </ligand>
</feature>
<dbReference type="PANTHER" id="PTHR32024">
    <property type="entry name" value="TRK SYSTEM POTASSIUM UPTAKE PROTEIN TRKG-RELATED"/>
    <property type="match status" value="1"/>
</dbReference>
<evidence type="ECO:0000256" key="14">
    <source>
        <dbReference type="SAM" id="Phobius"/>
    </source>
</evidence>
<protein>
    <recommendedName>
        <fullName evidence="12">Trk system potassium uptake protein</fullName>
    </recommendedName>
</protein>
<keyword evidence="13" id="KW-0479">Metal-binding</keyword>
<feature type="binding site" evidence="13">
    <location>
        <position position="319"/>
    </location>
    <ligand>
        <name>K(+)</name>
        <dbReference type="ChEBI" id="CHEBI:29103"/>
    </ligand>
</feature>
<dbReference type="GO" id="GO:0005886">
    <property type="term" value="C:plasma membrane"/>
    <property type="evidence" value="ECO:0007669"/>
    <property type="project" value="UniProtKB-SubCell"/>
</dbReference>
<proteinExistence type="inferred from homology"/>
<evidence type="ECO:0000256" key="13">
    <source>
        <dbReference type="PIRSR" id="PIRSR006247-1"/>
    </source>
</evidence>
<dbReference type="InterPro" id="IPR003445">
    <property type="entry name" value="Cat_transpt"/>
</dbReference>
<accession>A0A1V8M4S8</accession>
<dbReference type="STRING" id="1420851.AU255_01285"/>
<feature type="binding site" evidence="13">
    <location>
        <position position="112"/>
    </location>
    <ligand>
        <name>K(+)</name>
        <dbReference type="ChEBI" id="CHEBI:29103"/>
    </ligand>
</feature>
<organism evidence="15 16">
    <name type="scientific">Methyloprofundus sedimenti</name>
    <dbReference type="NCBI Taxonomy" id="1420851"/>
    <lineage>
        <taxon>Bacteria</taxon>
        <taxon>Pseudomonadati</taxon>
        <taxon>Pseudomonadota</taxon>
        <taxon>Gammaproteobacteria</taxon>
        <taxon>Methylococcales</taxon>
        <taxon>Methylococcaceae</taxon>
        <taxon>Methyloprofundus</taxon>
    </lineage>
</organism>
<gene>
    <name evidence="15" type="ORF">AU255_01285</name>
</gene>
<keyword evidence="16" id="KW-1185">Reference proteome</keyword>
<evidence type="ECO:0000256" key="9">
    <source>
        <dbReference type="ARBA" id="ARBA00022989"/>
    </source>
</evidence>
<evidence type="ECO:0000256" key="11">
    <source>
        <dbReference type="ARBA" id="ARBA00023136"/>
    </source>
</evidence>
<dbReference type="OrthoDB" id="9810952at2"/>
<dbReference type="AlphaFoldDB" id="A0A1V8M4S8"/>
<evidence type="ECO:0000256" key="1">
    <source>
        <dbReference type="ARBA" id="ARBA00004429"/>
    </source>
</evidence>
<feature type="transmembrane region" description="Helical" evidence="14">
    <location>
        <begin position="38"/>
        <end position="57"/>
    </location>
</feature>
<evidence type="ECO:0000256" key="2">
    <source>
        <dbReference type="ARBA" id="ARBA00009137"/>
    </source>
</evidence>
<keyword evidence="9 14" id="KW-1133">Transmembrane helix</keyword>
<reference evidence="15 16" key="1">
    <citation type="submission" date="2015-12" db="EMBL/GenBank/DDBJ databases">
        <authorList>
            <person name="Shamseldin A."/>
            <person name="Moawad H."/>
            <person name="Abd El-Rahim W.M."/>
            <person name="Sadowsky M.J."/>
        </authorList>
    </citation>
    <scope>NUCLEOTIDE SEQUENCE [LARGE SCALE GENOMIC DNA]</scope>
    <source>
        <strain evidence="15 16">WF1</strain>
    </source>
</reference>
<comment type="similarity">
    <text evidence="2 12">Belongs to the TrkH potassium transport family.</text>
</comment>
<dbReference type="Pfam" id="PF02386">
    <property type="entry name" value="TrkH"/>
    <property type="match status" value="2"/>
</dbReference>
<dbReference type="NCBIfam" id="TIGR00933">
    <property type="entry name" value="2a38"/>
    <property type="match status" value="1"/>
</dbReference>
<dbReference type="PANTHER" id="PTHR32024:SF2">
    <property type="entry name" value="TRK SYSTEM POTASSIUM UPTAKE PROTEIN TRKG-RELATED"/>
    <property type="match status" value="1"/>
</dbReference>
<evidence type="ECO:0000256" key="5">
    <source>
        <dbReference type="ARBA" id="ARBA00022519"/>
    </source>
</evidence>
<dbReference type="GO" id="GO:0015379">
    <property type="term" value="F:potassium:chloride symporter activity"/>
    <property type="evidence" value="ECO:0007669"/>
    <property type="project" value="InterPro"/>
</dbReference>
<keyword evidence="11 12" id="KW-0472">Membrane</keyword>
<keyword evidence="6 12" id="KW-0633">Potassium transport</keyword>
<name>A0A1V8M4S8_9GAMM</name>
<feature type="transmembrane region" description="Helical" evidence="14">
    <location>
        <begin position="455"/>
        <end position="477"/>
    </location>
</feature>
<feature type="binding site" evidence="13">
    <location>
        <position position="436"/>
    </location>
    <ligand>
        <name>K(+)</name>
        <dbReference type="ChEBI" id="CHEBI:29103"/>
    </ligand>
</feature>
<dbReference type="InterPro" id="IPR004772">
    <property type="entry name" value="TrkH"/>
</dbReference>
<feature type="transmembrane region" description="Helical" evidence="14">
    <location>
        <begin position="182"/>
        <end position="203"/>
    </location>
</feature>
<dbReference type="EMBL" id="LPUF01000001">
    <property type="protein sequence ID" value="OQK16567.1"/>
    <property type="molecule type" value="Genomic_DNA"/>
</dbReference>
<dbReference type="RefSeq" id="WP_080521196.1">
    <property type="nucleotide sequence ID" value="NZ_LPUF01000001.1"/>
</dbReference>
<dbReference type="Proteomes" id="UP000191980">
    <property type="component" value="Unassembled WGS sequence"/>
</dbReference>
<evidence type="ECO:0000313" key="15">
    <source>
        <dbReference type="EMBL" id="OQK16567.1"/>
    </source>
</evidence>
<keyword evidence="7 14" id="KW-0812">Transmembrane</keyword>
<evidence type="ECO:0000256" key="12">
    <source>
        <dbReference type="PIRNR" id="PIRNR006247"/>
    </source>
</evidence>
<keyword evidence="4 12" id="KW-1003">Cell membrane</keyword>
<feature type="transmembrane region" description="Helical" evidence="14">
    <location>
        <begin position="12"/>
        <end position="32"/>
    </location>
</feature>
<keyword evidence="10 12" id="KW-0406">Ion transport</keyword>
<dbReference type="GO" id="GO:0046872">
    <property type="term" value="F:metal ion binding"/>
    <property type="evidence" value="ECO:0007669"/>
    <property type="project" value="UniProtKB-KW"/>
</dbReference>
<dbReference type="PIRSF" id="PIRSF006247">
    <property type="entry name" value="TrkH"/>
    <property type="match status" value="1"/>
</dbReference>
<evidence type="ECO:0000313" key="16">
    <source>
        <dbReference type="Proteomes" id="UP000191980"/>
    </source>
</evidence>
<evidence type="ECO:0000256" key="10">
    <source>
        <dbReference type="ARBA" id="ARBA00023065"/>
    </source>
</evidence>
<sequence length="484" mass="53737">MQAKVVLRSIGLLLILFSFTMFTPLLVSFIFHDDNEHLFWQSFLIILTIGLLLWFPLRKEKHPFCHRDGFLIVAFYWMILGTIGSVPFQLADTPNMSFTDAVFESVSGFTTTGATVLEGLDQLPPSILFYRQQLQWLGGMGVIVLALAVLPILGIGGMQLYRAEVPGPVKDAKLKPRITETAKALWTIYLFITVVCAICYRLAGMDWFDAIAHSFSTVANGGYSTHDASFGYFNSPVLESIAIFFMMVSGLNFALHFVALQKRSISCYFRDSEALTYISVLLICGGLVGTHIYFKGTTGLSLMDAMRHGLFQTVSFMTTSGFITTDFYLWPGVVPVLLVFAGFIGGCAGSTAGGLKVIRVIFLYKQGEREIKRLIHPDAYIPVKVNNEVQPENIIEAVWGFFSLYVVAFVIIMLLMMEFGLDQVSAFAAVAACINNVGPGLGEVAVSFITVSDPVKWLGCFAMLLGRLEIFTILVLLSPRYWRY</sequence>
<feature type="transmembrane region" description="Helical" evidence="14">
    <location>
        <begin position="336"/>
        <end position="364"/>
    </location>
</feature>
<evidence type="ECO:0000256" key="7">
    <source>
        <dbReference type="ARBA" id="ARBA00022692"/>
    </source>
</evidence>